<dbReference type="RefSeq" id="NP_536778.2">
    <property type="nucleotide sequence ID" value="NM_080517.3"/>
</dbReference>
<dbReference type="GeneID" id="44121"/>
<keyword evidence="4" id="KW-0399">Innate immunity</keyword>
<dbReference type="DNASU" id="44121"/>
<keyword evidence="5 7" id="KW-0732">Signal</keyword>
<comment type="subcellular location">
    <subcellularLocation>
        <location evidence="1">Secreted</location>
    </subcellularLocation>
</comment>
<dbReference type="CTD" id="44121"/>
<dbReference type="EMBL" id="KX531273">
    <property type="protein sequence ID" value="ANY27083.1"/>
    <property type="molecule type" value="mRNA"/>
</dbReference>
<dbReference type="AlphaFoldDB" id="A0A1B2AIV9"/>
<dbReference type="VEuPathDB" id="VectorBase:FBgn0028396"/>
<dbReference type="InterPro" id="IPR010825">
    <property type="entry name" value="Turandot"/>
</dbReference>
<accession>A0A1B2AIV9</accession>
<evidence type="ECO:0000256" key="4">
    <source>
        <dbReference type="ARBA" id="ARBA00022588"/>
    </source>
</evidence>
<comment type="similarity">
    <text evidence="2">Belongs to the Turandot family.</text>
</comment>
<evidence type="ECO:0000313" key="8">
    <source>
        <dbReference type="EMBL" id="ANY27083.1"/>
    </source>
</evidence>
<dbReference type="GO" id="GO:0005615">
    <property type="term" value="C:extracellular space"/>
    <property type="evidence" value="ECO:0007669"/>
    <property type="project" value="UniProtKB-ARBA"/>
</dbReference>
<protein>
    <submittedName>
        <fullName evidence="8">GEO09472p1</fullName>
    </submittedName>
</protein>
<organism evidence="8">
    <name type="scientific">Drosophila melanogaster</name>
    <name type="common">Fruit fly</name>
    <dbReference type="NCBI Taxonomy" id="7227"/>
    <lineage>
        <taxon>Eukaryota</taxon>
        <taxon>Metazoa</taxon>
        <taxon>Ecdysozoa</taxon>
        <taxon>Arthropoda</taxon>
        <taxon>Hexapoda</taxon>
        <taxon>Insecta</taxon>
        <taxon>Pterygota</taxon>
        <taxon>Neoptera</taxon>
        <taxon>Endopterygota</taxon>
        <taxon>Diptera</taxon>
        <taxon>Brachycera</taxon>
        <taxon>Muscomorpha</taxon>
        <taxon>Ephydroidea</taxon>
        <taxon>Drosophilidae</taxon>
        <taxon>Drosophila</taxon>
        <taxon>Sophophora</taxon>
    </lineage>
</organism>
<evidence type="ECO:0000256" key="5">
    <source>
        <dbReference type="ARBA" id="ARBA00022729"/>
    </source>
</evidence>
<dbReference type="OMA" id="CCAYSDA"/>
<evidence type="ECO:0000256" key="7">
    <source>
        <dbReference type="SAM" id="SignalP"/>
    </source>
</evidence>
<dbReference type="OrthoDB" id="7861285at2759"/>
<keyword evidence="3" id="KW-0964">Secreted</keyword>
<feature type="chain" id="PRO_5008534228" evidence="7">
    <location>
        <begin position="22"/>
        <end position="129"/>
    </location>
</feature>
<reference evidence="8" key="1">
    <citation type="submission" date="2016-07" db="EMBL/GenBank/DDBJ databases">
        <authorList>
            <person name="Wan K."/>
            <person name="Booth B."/>
            <person name="Spirohn K."/>
            <person name="Hao T."/>
            <person name="Hu Y."/>
            <person name="Calderwood M."/>
            <person name="Hill D."/>
            <person name="Mohr S."/>
            <person name="Vidal M."/>
            <person name="Celniker S."/>
            <person name="Perrimon N."/>
        </authorList>
    </citation>
    <scope>NUCLEOTIDE SEQUENCE</scope>
</reference>
<dbReference type="GO" id="GO:0009617">
    <property type="term" value="P:response to bacterium"/>
    <property type="evidence" value="ECO:0007669"/>
    <property type="project" value="UniProtKB-ARBA"/>
</dbReference>
<evidence type="ECO:0000256" key="2">
    <source>
        <dbReference type="ARBA" id="ARBA00010249"/>
    </source>
</evidence>
<evidence type="ECO:0000256" key="1">
    <source>
        <dbReference type="ARBA" id="ARBA00004613"/>
    </source>
</evidence>
<dbReference type="SMR" id="A0A1B2AIV9"/>
<dbReference type="GO" id="GO:0045087">
    <property type="term" value="P:innate immune response"/>
    <property type="evidence" value="ECO:0007669"/>
    <property type="project" value="UniProtKB-KW"/>
</dbReference>
<sequence>MNSSTALMCFALLLISPLCMGYSDEDREADNLRIAEIIKNAQDDDSKINSTQELLDIYRRLYPSLTPEERESIDKFVNEHTDAIIIDGVPIQGGRKARIVGKIVSPGVKGLATGFFEELGSKLAQLFTG</sequence>
<evidence type="ECO:0000256" key="3">
    <source>
        <dbReference type="ARBA" id="ARBA00022525"/>
    </source>
</evidence>
<feature type="non-terminal residue" evidence="8">
    <location>
        <position position="129"/>
    </location>
</feature>
<evidence type="ECO:0000256" key="6">
    <source>
        <dbReference type="ARBA" id="ARBA00022859"/>
    </source>
</evidence>
<dbReference type="PhylomeDB" id="A0A1B2AIV9"/>
<dbReference type="GO" id="GO:0034605">
    <property type="term" value="P:cellular response to heat"/>
    <property type="evidence" value="ECO:0007669"/>
    <property type="project" value="UniProtKB-ARBA"/>
</dbReference>
<dbReference type="BioGRID-ORCS" id="44121">
    <property type="hits" value="0 hits in 1 CRISPR screen"/>
</dbReference>
<feature type="signal peptide" evidence="7">
    <location>
        <begin position="1"/>
        <end position="21"/>
    </location>
</feature>
<name>A0A1B2AIV9_DROME</name>
<dbReference type="ExpressionAtlas" id="A0A1B2AIV9">
    <property type="expression patterns" value="baseline and differential"/>
</dbReference>
<dbReference type="Bgee" id="FBgn0028396">
    <property type="expression patterns" value="Expressed in head capsule and 89 other cell types or tissues"/>
</dbReference>
<proteinExistence type="evidence at transcript level"/>
<dbReference type="KEGG" id="dme:Dmel_CG31509"/>
<dbReference type="Pfam" id="PF07240">
    <property type="entry name" value="Turandot"/>
    <property type="match status" value="1"/>
</dbReference>
<keyword evidence="6" id="KW-0391">Immunity</keyword>